<dbReference type="Proteomes" id="UP001549111">
    <property type="component" value="Unassembled WGS sequence"/>
</dbReference>
<dbReference type="Pfam" id="PF08909">
    <property type="entry name" value="DUF1854"/>
    <property type="match status" value="1"/>
</dbReference>
<organism evidence="3 4">
    <name type="scientific">Sphaerotilus sulfidivorans</name>
    <dbReference type="NCBI Taxonomy" id="639200"/>
    <lineage>
        <taxon>Bacteria</taxon>
        <taxon>Pseudomonadati</taxon>
        <taxon>Pseudomonadota</taxon>
        <taxon>Betaproteobacteria</taxon>
        <taxon>Burkholderiales</taxon>
        <taxon>Sphaerotilaceae</taxon>
        <taxon>Sphaerotilus</taxon>
    </lineage>
</organism>
<reference evidence="2 5" key="2">
    <citation type="submission" date="2024-06" db="EMBL/GenBank/DDBJ databases">
        <title>Genomic Encyclopedia of Type Strains, Phase IV (KMG-IV): sequencing the most valuable type-strain genomes for metagenomic binning, comparative biology and taxonomic classification.</title>
        <authorList>
            <person name="Goeker M."/>
        </authorList>
    </citation>
    <scope>NUCLEOTIDE SEQUENCE [LARGE SCALE GENOMIC DNA]</scope>
    <source>
        <strain evidence="2 5">D-501</strain>
    </source>
</reference>
<evidence type="ECO:0000313" key="5">
    <source>
        <dbReference type="Proteomes" id="UP001549111"/>
    </source>
</evidence>
<dbReference type="KEGG" id="snn:EWH46_18045"/>
<feature type="domain" description="DUF1854" evidence="1">
    <location>
        <begin position="36"/>
        <end position="164"/>
    </location>
</feature>
<accession>A0A5C1Q6B1</accession>
<dbReference type="InterPro" id="IPR015005">
    <property type="entry name" value="DUF1854"/>
</dbReference>
<dbReference type="AlphaFoldDB" id="A0A5C1Q6B1"/>
<proteinExistence type="predicted"/>
<evidence type="ECO:0000313" key="2">
    <source>
        <dbReference type="EMBL" id="MET3605367.1"/>
    </source>
</evidence>
<evidence type="ECO:0000313" key="3">
    <source>
        <dbReference type="EMBL" id="QEN02469.1"/>
    </source>
</evidence>
<dbReference type="RefSeq" id="WP_149505095.1">
    <property type="nucleotide sequence ID" value="NZ_CP035708.1"/>
</dbReference>
<name>A0A5C1Q6B1_9BURK</name>
<dbReference type="EMBL" id="JBEPLS010000015">
    <property type="protein sequence ID" value="MET3605367.1"/>
    <property type="molecule type" value="Genomic_DNA"/>
</dbReference>
<sequence>MSSTPNAAPAALPVFTLERHASGRLVYTGADGMPRHGVTPVRAFPVSAPEAGLSLVSAEGHELVWIDRPADLPPPLRALIDEELAHREFMPEISRIREVSTFSTPSTWTVDTDRGPTTLVLKVEEDIRRLPGRRLLITSGHGIVFSVRDMNALDRVSRKFLERFL</sequence>
<dbReference type="OrthoDB" id="212426at2"/>
<keyword evidence="5" id="KW-1185">Reference proteome</keyword>
<evidence type="ECO:0000313" key="4">
    <source>
        <dbReference type="Proteomes" id="UP000323522"/>
    </source>
</evidence>
<gene>
    <name evidence="2" type="ORF">ABIC99_003196</name>
    <name evidence="3" type="ORF">EWH46_18045</name>
</gene>
<dbReference type="EMBL" id="CP035708">
    <property type="protein sequence ID" value="QEN02469.1"/>
    <property type="molecule type" value="Genomic_DNA"/>
</dbReference>
<reference evidence="3 4" key="1">
    <citation type="submission" date="2019-02" db="EMBL/GenBank/DDBJ databases">
        <title>Complete Genome Sequence and Methylome Analysis of Sphaerotilus natans subsp. sulfidivorans D-507.</title>
        <authorList>
            <person name="Fomenkov A."/>
            <person name="Gridneva E."/>
            <person name="Smolyakov D."/>
            <person name="Dubinina G."/>
            <person name="Vincze T."/>
            <person name="Grabovich M."/>
            <person name="Roberts R.J."/>
        </authorList>
    </citation>
    <scope>NUCLEOTIDE SEQUENCE [LARGE SCALE GENOMIC DNA]</scope>
    <source>
        <strain evidence="3 4">D-507</strain>
    </source>
</reference>
<evidence type="ECO:0000259" key="1">
    <source>
        <dbReference type="Pfam" id="PF08909"/>
    </source>
</evidence>
<dbReference type="Proteomes" id="UP000323522">
    <property type="component" value="Chromosome"/>
</dbReference>
<protein>
    <submittedName>
        <fullName evidence="3">DUF1854 domain-containing protein</fullName>
    </submittedName>
</protein>